<dbReference type="AlphaFoldDB" id="A0A4U5M0R8"/>
<dbReference type="EMBL" id="AZBU02000010">
    <property type="protein sequence ID" value="TKR62212.1"/>
    <property type="molecule type" value="Genomic_DNA"/>
</dbReference>
<evidence type="ECO:0000313" key="1">
    <source>
        <dbReference type="EMBL" id="TKR62212.1"/>
    </source>
</evidence>
<proteinExistence type="predicted"/>
<evidence type="ECO:0000313" key="2">
    <source>
        <dbReference type="Proteomes" id="UP000298663"/>
    </source>
</evidence>
<gene>
    <name evidence="1" type="ORF">L596_026201</name>
</gene>
<reference evidence="1 2" key="2">
    <citation type="journal article" date="2019" name="G3 (Bethesda)">
        <title>Hybrid Assembly of the Genome of the Entomopathogenic Nematode Steinernema carpocapsae Identifies the X-Chromosome.</title>
        <authorList>
            <person name="Serra L."/>
            <person name="Macchietto M."/>
            <person name="Macias-Munoz A."/>
            <person name="McGill C.J."/>
            <person name="Rodriguez I.M."/>
            <person name="Rodriguez B."/>
            <person name="Murad R."/>
            <person name="Mortazavi A."/>
        </authorList>
    </citation>
    <scope>NUCLEOTIDE SEQUENCE [LARGE SCALE GENOMIC DNA]</scope>
    <source>
        <strain evidence="1 2">ALL</strain>
    </source>
</reference>
<comment type="caution">
    <text evidence="1">The sequence shown here is derived from an EMBL/GenBank/DDBJ whole genome shotgun (WGS) entry which is preliminary data.</text>
</comment>
<organism evidence="1 2">
    <name type="scientific">Steinernema carpocapsae</name>
    <name type="common">Entomopathogenic nematode</name>
    <dbReference type="NCBI Taxonomy" id="34508"/>
    <lineage>
        <taxon>Eukaryota</taxon>
        <taxon>Metazoa</taxon>
        <taxon>Ecdysozoa</taxon>
        <taxon>Nematoda</taxon>
        <taxon>Chromadorea</taxon>
        <taxon>Rhabditida</taxon>
        <taxon>Tylenchina</taxon>
        <taxon>Panagrolaimomorpha</taxon>
        <taxon>Strongyloidoidea</taxon>
        <taxon>Steinernematidae</taxon>
        <taxon>Steinernema</taxon>
    </lineage>
</organism>
<reference evidence="1 2" key="1">
    <citation type="journal article" date="2015" name="Genome Biol.">
        <title>Comparative genomics of Steinernema reveals deeply conserved gene regulatory networks.</title>
        <authorList>
            <person name="Dillman A.R."/>
            <person name="Macchietto M."/>
            <person name="Porter C.F."/>
            <person name="Rogers A."/>
            <person name="Williams B."/>
            <person name="Antoshechkin I."/>
            <person name="Lee M.M."/>
            <person name="Goodwin Z."/>
            <person name="Lu X."/>
            <person name="Lewis E.E."/>
            <person name="Goodrich-Blair H."/>
            <person name="Stock S.P."/>
            <person name="Adams B.J."/>
            <person name="Sternberg P.W."/>
            <person name="Mortazavi A."/>
        </authorList>
    </citation>
    <scope>NUCLEOTIDE SEQUENCE [LARGE SCALE GENOMIC DNA]</scope>
    <source>
        <strain evidence="1 2">ALL</strain>
    </source>
</reference>
<sequence length="70" mass="8105">MLGIAPNGWYDHLKFYVPHTKKHMKELFAGLFPCASVTFVTQKRQNRLKFHIWIQMHNGVRSLVAPALIA</sequence>
<name>A0A4U5M0R8_STECR</name>
<accession>A0A4U5M0R8</accession>
<protein>
    <submittedName>
        <fullName evidence="1">Uncharacterized protein</fullName>
    </submittedName>
</protein>
<dbReference type="Proteomes" id="UP000298663">
    <property type="component" value="Unassembled WGS sequence"/>
</dbReference>
<keyword evidence="2" id="KW-1185">Reference proteome</keyword>